<name>A0A1H1HIB9_9ACTN</name>
<dbReference type="SMART" id="SM00331">
    <property type="entry name" value="PP2C_SIG"/>
    <property type="match status" value="1"/>
</dbReference>
<organism evidence="4 5">
    <name type="scientific">Thermostaphylospora chromogena</name>
    <dbReference type="NCBI Taxonomy" id="35622"/>
    <lineage>
        <taxon>Bacteria</taxon>
        <taxon>Bacillati</taxon>
        <taxon>Actinomycetota</taxon>
        <taxon>Actinomycetes</taxon>
        <taxon>Streptosporangiales</taxon>
        <taxon>Thermomonosporaceae</taxon>
        <taxon>Thermostaphylospora</taxon>
    </lineage>
</organism>
<dbReference type="InterPro" id="IPR001932">
    <property type="entry name" value="PPM-type_phosphatase-like_dom"/>
</dbReference>
<dbReference type="SUPFAM" id="SSF81606">
    <property type="entry name" value="PP2C-like"/>
    <property type="match status" value="1"/>
</dbReference>
<evidence type="ECO:0000256" key="1">
    <source>
        <dbReference type="ARBA" id="ARBA00022801"/>
    </source>
</evidence>
<feature type="region of interest" description="Disordered" evidence="2">
    <location>
        <begin position="1"/>
        <end position="28"/>
    </location>
</feature>
<dbReference type="EMBL" id="FNKK01000002">
    <property type="protein sequence ID" value="SDR24828.1"/>
    <property type="molecule type" value="Genomic_DNA"/>
</dbReference>
<dbReference type="Gene3D" id="3.60.40.10">
    <property type="entry name" value="PPM-type phosphatase domain"/>
    <property type="match status" value="1"/>
</dbReference>
<dbReference type="GO" id="GO:0016791">
    <property type="term" value="F:phosphatase activity"/>
    <property type="evidence" value="ECO:0007669"/>
    <property type="project" value="TreeGrafter"/>
</dbReference>
<evidence type="ECO:0000313" key="5">
    <source>
        <dbReference type="Proteomes" id="UP000217103"/>
    </source>
</evidence>
<evidence type="ECO:0000313" key="4">
    <source>
        <dbReference type="EMBL" id="SDR24828.1"/>
    </source>
</evidence>
<dbReference type="STRING" id="35622.SAMN04489764_4439"/>
<gene>
    <name evidence="4" type="ORF">SAMN04489764_4439</name>
</gene>
<sequence>MVGVVDDPHSPPHSPVPGPIPGGPGDGPVRNCVYGRGDRRVSLAMREAILSGLSDPVELPHADVAVRYVPAGGDVGLGGDWYEASVLPDGRVLLAVGDVAGHGMPVISQMMQLRHALLGLSMTGLSADRLLFHLNDLVRYRLDGTTATAVVGHLDPESGEFTWSQAGHPPPILVRDGVAGQLVSPEGVLLGADEWAYEAARVRLREGDLLLLFTDGLVERRHSDIDAGLSLALTHAAALRPGRVEEGLDRMLAAIGVPNAEDDACLLALTVGARP</sequence>
<dbReference type="InterPro" id="IPR036457">
    <property type="entry name" value="PPM-type-like_dom_sf"/>
</dbReference>
<dbReference type="Proteomes" id="UP000217103">
    <property type="component" value="Unassembled WGS sequence"/>
</dbReference>
<feature type="compositionally biased region" description="Pro residues" evidence="2">
    <location>
        <begin position="11"/>
        <end position="22"/>
    </location>
</feature>
<dbReference type="AlphaFoldDB" id="A0A1H1HIB9"/>
<dbReference type="Pfam" id="PF07228">
    <property type="entry name" value="SpoIIE"/>
    <property type="match status" value="1"/>
</dbReference>
<feature type="domain" description="PPM-type phosphatase" evidence="3">
    <location>
        <begin position="59"/>
        <end position="271"/>
    </location>
</feature>
<dbReference type="PANTHER" id="PTHR43156:SF2">
    <property type="entry name" value="STAGE II SPORULATION PROTEIN E"/>
    <property type="match status" value="1"/>
</dbReference>
<keyword evidence="5" id="KW-1185">Reference proteome</keyword>
<evidence type="ECO:0000256" key="2">
    <source>
        <dbReference type="SAM" id="MobiDB-lite"/>
    </source>
</evidence>
<dbReference type="PANTHER" id="PTHR43156">
    <property type="entry name" value="STAGE II SPORULATION PROTEIN E-RELATED"/>
    <property type="match status" value="1"/>
</dbReference>
<feature type="compositionally biased region" description="Basic and acidic residues" evidence="2">
    <location>
        <begin position="1"/>
        <end position="10"/>
    </location>
</feature>
<dbReference type="OrthoDB" id="7943561at2"/>
<keyword evidence="1" id="KW-0378">Hydrolase</keyword>
<proteinExistence type="predicted"/>
<protein>
    <submittedName>
        <fullName evidence="4">Stage II sporulation protein E (SpoIIE)</fullName>
    </submittedName>
</protein>
<accession>A0A1H1HIB9</accession>
<evidence type="ECO:0000259" key="3">
    <source>
        <dbReference type="SMART" id="SM00331"/>
    </source>
</evidence>
<dbReference type="InterPro" id="IPR052016">
    <property type="entry name" value="Bact_Sigma-Reg"/>
</dbReference>
<reference evidence="4 5" key="1">
    <citation type="submission" date="2016-10" db="EMBL/GenBank/DDBJ databases">
        <authorList>
            <person name="de Groot N.N."/>
        </authorList>
    </citation>
    <scope>NUCLEOTIDE SEQUENCE [LARGE SCALE GENOMIC DNA]</scope>
    <source>
        <strain evidence="4 5">DSM 43794</strain>
    </source>
</reference>